<dbReference type="EnsemblPlants" id="PNT63942">
    <property type="protein sequence ID" value="PNT63942"/>
    <property type="gene ID" value="BRADI_4g22527v3"/>
</dbReference>
<evidence type="ECO:0000313" key="3">
    <source>
        <dbReference type="Proteomes" id="UP000008810"/>
    </source>
</evidence>
<reference evidence="1" key="2">
    <citation type="submission" date="2017-06" db="EMBL/GenBank/DDBJ databases">
        <title>WGS assembly of Brachypodium distachyon.</title>
        <authorList>
            <consortium name="The International Brachypodium Initiative"/>
            <person name="Lucas S."/>
            <person name="Harmon-Smith M."/>
            <person name="Lail K."/>
            <person name="Tice H."/>
            <person name="Grimwood J."/>
            <person name="Bruce D."/>
            <person name="Barry K."/>
            <person name="Shu S."/>
            <person name="Lindquist E."/>
            <person name="Wang M."/>
            <person name="Pitluck S."/>
            <person name="Vogel J.P."/>
            <person name="Garvin D.F."/>
            <person name="Mockler T.C."/>
            <person name="Schmutz J."/>
            <person name="Rokhsar D."/>
            <person name="Bevan M.W."/>
        </authorList>
    </citation>
    <scope>NUCLEOTIDE SEQUENCE</scope>
    <source>
        <strain evidence="1">Bd21</strain>
    </source>
</reference>
<sequence>MRSPAKNVLINRSPYACVYLKPRRRMPSCTQAGEEDMPLHVQDRSAKAASTYCSGGIYGCLPTIVRRRRQRCPATTSPADLCLCVIYHDG</sequence>
<organism evidence="1">
    <name type="scientific">Brachypodium distachyon</name>
    <name type="common">Purple false brome</name>
    <name type="synonym">Trachynia distachya</name>
    <dbReference type="NCBI Taxonomy" id="15368"/>
    <lineage>
        <taxon>Eukaryota</taxon>
        <taxon>Viridiplantae</taxon>
        <taxon>Streptophyta</taxon>
        <taxon>Embryophyta</taxon>
        <taxon>Tracheophyta</taxon>
        <taxon>Spermatophyta</taxon>
        <taxon>Magnoliopsida</taxon>
        <taxon>Liliopsida</taxon>
        <taxon>Poales</taxon>
        <taxon>Poaceae</taxon>
        <taxon>BOP clade</taxon>
        <taxon>Pooideae</taxon>
        <taxon>Stipodae</taxon>
        <taxon>Brachypodieae</taxon>
        <taxon>Brachypodium</taxon>
    </lineage>
</organism>
<reference evidence="2" key="3">
    <citation type="submission" date="2018-08" db="UniProtKB">
        <authorList>
            <consortium name="EnsemblPlants"/>
        </authorList>
    </citation>
    <scope>IDENTIFICATION</scope>
    <source>
        <strain evidence="2">cv. Bd21</strain>
    </source>
</reference>
<evidence type="ECO:0000313" key="1">
    <source>
        <dbReference type="EMBL" id="PNT63942.1"/>
    </source>
</evidence>
<accession>A0A2K2CPJ3</accession>
<protein>
    <submittedName>
        <fullName evidence="1 2">Uncharacterized protein</fullName>
    </submittedName>
</protein>
<name>A0A2K2CPJ3_BRADI</name>
<evidence type="ECO:0000313" key="2">
    <source>
        <dbReference type="EnsemblPlants" id="PNT63942"/>
    </source>
</evidence>
<dbReference type="EMBL" id="CM000883">
    <property type="protein sequence ID" value="PNT63942.1"/>
    <property type="molecule type" value="Genomic_DNA"/>
</dbReference>
<gene>
    <name evidence="1" type="ORF">BRADI_4g22527v3</name>
</gene>
<proteinExistence type="predicted"/>
<dbReference type="Gramene" id="PNT63942">
    <property type="protein sequence ID" value="PNT63942"/>
    <property type="gene ID" value="BRADI_4g22527v3"/>
</dbReference>
<dbReference type="Proteomes" id="UP000008810">
    <property type="component" value="Chromosome 4"/>
</dbReference>
<reference evidence="1 2" key="1">
    <citation type="journal article" date="2010" name="Nature">
        <title>Genome sequencing and analysis of the model grass Brachypodium distachyon.</title>
        <authorList>
            <consortium name="International Brachypodium Initiative"/>
        </authorList>
    </citation>
    <scope>NUCLEOTIDE SEQUENCE [LARGE SCALE GENOMIC DNA]</scope>
    <source>
        <strain evidence="1 2">Bd21</strain>
    </source>
</reference>
<keyword evidence="3" id="KW-1185">Reference proteome</keyword>
<dbReference type="InParanoid" id="A0A2K2CPJ3"/>
<dbReference type="AlphaFoldDB" id="A0A2K2CPJ3"/>